<dbReference type="STRING" id="582515.KR51_00023480"/>
<accession>U5D942</accession>
<protein>
    <submittedName>
        <fullName evidence="1">Uncharacterized protein</fullName>
    </submittedName>
</protein>
<organism evidence="1 2">
    <name type="scientific">Rubidibacter lacunae KORDI 51-2</name>
    <dbReference type="NCBI Taxonomy" id="582515"/>
    <lineage>
        <taxon>Bacteria</taxon>
        <taxon>Bacillati</taxon>
        <taxon>Cyanobacteriota</taxon>
        <taxon>Cyanophyceae</taxon>
        <taxon>Oscillatoriophycideae</taxon>
        <taxon>Chroococcales</taxon>
        <taxon>Aphanothecaceae</taxon>
        <taxon>Rubidibacter</taxon>
    </lineage>
</organism>
<reference evidence="1 2" key="1">
    <citation type="submission" date="2013-05" db="EMBL/GenBank/DDBJ databases">
        <title>Draft genome sequence of Rubidibacter lacunae KORDI 51-2.</title>
        <authorList>
            <person name="Choi D.H."/>
            <person name="Noh J.H."/>
            <person name="Kwon K.-K."/>
            <person name="Lee J.-H."/>
            <person name="Ryu J.-Y."/>
        </authorList>
    </citation>
    <scope>NUCLEOTIDE SEQUENCE [LARGE SCALE GENOMIC DNA]</scope>
    <source>
        <strain evidence="1 2">KORDI 51-2</strain>
    </source>
</reference>
<dbReference type="EMBL" id="ASSJ01000055">
    <property type="protein sequence ID" value="ERN41088.1"/>
    <property type="molecule type" value="Genomic_DNA"/>
</dbReference>
<keyword evidence="2" id="KW-1185">Reference proteome</keyword>
<evidence type="ECO:0000313" key="1">
    <source>
        <dbReference type="EMBL" id="ERN41088.1"/>
    </source>
</evidence>
<proteinExistence type="predicted"/>
<name>U5D942_9CHRO</name>
<evidence type="ECO:0000313" key="2">
    <source>
        <dbReference type="Proteomes" id="UP000016960"/>
    </source>
</evidence>
<dbReference type="InParanoid" id="U5D942"/>
<dbReference type="AlphaFoldDB" id="U5D942"/>
<sequence>MRLQSNTIGYVDNPTEKDIQRSFHDEWEDVAGNFYALIRDDGTTLCSISGNYLKDFSLTLGNQAGLFQICQADFSRDEAEQYFLRFFRGDDSWIEDLEWKEKRRRSLVDMISSLFKKERSN</sequence>
<dbReference type="RefSeq" id="WP_022607542.1">
    <property type="nucleotide sequence ID" value="NZ_ASSJ01000055.1"/>
</dbReference>
<gene>
    <name evidence="1" type="ORF">KR51_00023480</name>
</gene>
<dbReference type="Proteomes" id="UP000016960">
    <property type="component" value="Unassembled WGS sequence"/>
</dbReference>
<comment type="caution">
    <text evidence="1">The sequence shown here is derived from an EMBL/GenBank/DDBJ whole genome shotgun (WGS) entry which is preliminary data.</text>
</comment>